<accession>A0A9X1WID1</accession>
<protein>
    <submittedName>
        <fullName evidence="1">Uncharacterized protein</fullName>
    </submittedName>
</protein>
<dbReference type="AlphaFoldDB" id="A0A9X1WID1"/>
<reference evidence="1" key="1">
    <citation type="submission" date="2022-04" db="EMBL/GenBank/DDBJ databases">
        <title>Corynebacterium kalidii LD5P10.</title>
        <authorList>
            <person name="Sun J.Q."/>
        </authorList>
    </citation>
    <scope>NUCLEOTIDE SEQUENCE</scope>
    <source>
        <strain evidence="1">LD5P10</strain>
    </source>
</reference>
<organism evidence="1 2">
    <name type="scientific">Corynebacterium kalidii</name>
    <dbReference type="NCBI Taxonomy" id="2931982"/>
    <lineage>
        <taxon>Bacteria</taxon>
        <taxon>Bacillati</taxon>
        <taxon>Actinomycetota</taxon>
        <taxon>Actinomycetes</taxon>
        <taxon>Mycobacteriales</taxon>
        <taxon>Corynebacteriaceae</taxon>
        <taxon>Corynebacterium</taxon>
    </lineage>
</organism>
<dbReference type="EMBL" id="JALIEA010000017">
    <property type="protein sequence ID" value="MCJ7859235.1"/>
    <property type="molecule type" value="Genomic_DNA"/>
</dbReference>
<keyword evidence="2" id="KW-1185">Reference proteome</keyword>
<name>A0A9X1WID1_9CORY</name>
<proteinExistence type="predicted"/>
<dbReference type="RefSeq" id="WP_244804965.1">
    <property type="nucleotide sequence ID" value="NZ_JALIEA010000017.1"/>
</dbReference>
<evidence type="ECO:0000313" key="1">
    <source>
        <dbReference type="EMBL" id="MCJ7859235.1"/>
    </source>
</evidence>
<sequence>MDIPDAVMVGQAYKAAAHYLEMSRMCGRDRERQIRYERAAKRFLATAKETARDAGAQKVWYQTDMHAGLGMKRMTTLHAQDAVATIRGHVEEMGK</sequence>
<evidence type="ECO:0000313" key="2">
    <source>
        <dbReference type="Proteomes" id="UP001139207"/>
    </source>
</evidence>
<gene>
    <name evidence="1" type="ORF">MUN33_11015</name>
</gene>
<comment type="caution">
    <text evidence="1">The sequence shown here is derived from an EMBL/GenBank/DDBJ whole genome shotgun (WGS) entry which is preliminary data.</text>
</comment>
<dbReference type="Proteomes" id="UP001139207">
    <property type="component" value="Unassembled WGS sequence"/>
</dbReference>